<organism evidence="2">
    <name type="scientific">Blumeria graminis f. sp. tritici 96224</name>
    <dbReference type="NCBI Taxonomy" id="1268274"/>
    <lineage>
        <taxon>Eukaryota</taxon>
        <taxon>Fungi</taxon>
        <taxon>Dikarya</taxon>
        <taxon>Ascomycota</taxon>
        <taxon>Pezizomycotina</taxon>
        <taxon>Leotiomycetes</taxon>
        <taxon>Erysiphales</taxon>
        <taxon>Erysiphaceae</taxon>
        <taxon>Blumeria</taxon>
    </lineage>
</organism>
<dbReference type="InterPro" id="IPR052965">
    <property type="entry name" value="Pigment-catalase-like"/>
</dbReference>
<dbReference type="InterPro" id="IPR009078">
    <property type="entry name" value="Ferritin-like_SF"/>
</dbReference>
<dbReference type="CDD" id="cd00657">
    <property type="entry name" value="Ferritin_like"/>
    <property type="match status" value="1"/>
</dbReference>
<dbReference type="OrthoDB" id="1001765at2759"/>
<dbReference type="SUPFAM" id="SSF47240">
    <property type="entry name" value="Ferritin-like"/>
    <property type="match status" value="1"/>
</dbReference>
<feature type="chain" id="PRO_5016806028" evidence="1">
    <location>
        <begin position="22"/>
        <end position="329"/>
    </location>
</feature>
<reference evidence="2" key="1">
    <citation type="submission" date="2018-07" db="EMBL/GenBank/DDBJ databases">
        <authorList>
            <person name="Quirk P.G."/>
            <person name="Krulwich T.A."/>
        </authorList>
    </citation>
    <scope>NUCLEOTIDE SEQUENCE</scope>
    <source>
        <strain evidence="2">96224</strain>
    </source>
</reference>
<dbReference type="Pfam" id="PF13668">
    <property type="entry name" value="Ferritin_2"/>
    <property type="match status" value="1"/>
</dbReference>
<proteinExistence type="predicted"/>
<dbReference type="AlphaFoldDB" id="A0A381LJU1"/>
<evidence type="ECO:0000313" key="2">
    <source>
        <dbReference type="EMBL" id="SUZ13331.1"/>
    </source>
</evidence>
<dbReference type="EMBL" id="UIGY01000231">
    <property type="protein sequence ID" value="SUZ13331.1"/>
    <property type="molecule type" value="Genomic_DNA"/>
</dbReference>
<sequence length="329" mass="34035">MQNIKQVVSLTFIAWISTTSALPALPYLSSHAIRAYEAGQQVRSSLLETRQNPQTGLPDSVTDTDILEFALTLENLETAFYQQGFAKFPDSDFAALGLQQADIANLKSIGGTEATHVTTLAAAIAGTGAAPVQPCTYDFKFTNAAGMVATAGVLENVGVSAYLAAAPLVKSPAILTVAAEIVTVEARHQTFIRTASKAAAIPGAFDTPLGIRAVFSIAANFIQSCPNGSNLAITPFPELTMSPTQSMTKLVGGTEVRMESPAAMSATSCAFVNGGQTGGSSFTPFQNGACVVPMGLTGITYVHLASSTPADGMLTDSITVAGPMVMTVN</sequence>
<dbReference type="PANTHER" id="PTHR31694">
    <property type="entry name" value="DESICCATION-LIKE PROTEIN"/>
    <property type="match status" value="1"/>
</dbReference>
<dbReference type="PANTHER" id="PTHR31694:SF8">
    <property type="entry name" value="STRESS RESPONSE PROTEIN RDS1P"/>
    <property type="match status" value="1"/>
</dbReference>
<name>A0A381LJU1_BLUGR</name>
<evidence type="ECO:0000256" key="1">
    <source>
        <dbReference type="SAM" id="SignalP"/>
    </source>
</evidence>
<accession>A0A381LJU1</accession>
<keyword evidence="1" id="KW-0732">Signal</keyword>
<gene>
    <name evidence="2" type="ORF">BGT96224V2_LOCUS6491</name>
</gene>
<protein>
    <submittedName>
        <fullName evidence="2">Bgt-3216</fullName>
    </submittedName>
</protein>
<feature type="signal peptide" evidence="1">
    <location>
        <begin position="1"/>
        <end position="21"/>
    </location>
</feature>